<evidence type="ECO:0000313" key="3">
    <source>
        <dbReference type="EMBL" id="OGC48759.1"/>
    </source>
</evidence>
<dbReference type="EMBL" id="MEVF01000033">
    <property type="protein sequence ID" value="OGC48759.1"/>
    <property type="molecule type" value="Genomic_DNA"/>
</dbReference>
<dbReference type="Proteomes" id="UP000177458">
    <property type="component" value="Unassembled WGS sequence"/>
</dbReference>
<dbReference type="AlphaFoldDB" id="A0A1F4UUZ5"/>
<evidence type="ECO:0000313" key="4">
    <source>
        <dbReference type="Proteomes" id="UP000177458"/>
    </source>
</evidence>
<comment type="caution">
    <text evidence="3">The sequence shown here is derived from an EMBL/GenBank/DDBJ whole genome shotgun (WGS) entry which is preliminary data.</text>
</comment>
<feature type="domain" description="VanZ-like" evidence="2">
    <location>
        <begin position="38"/>
        <end position="107"/>
    </location>
</feature>
<sequence>MRIVVRWIPAVLVGLFIFWLSSQTGPQLKQVGLDKDEVHILGHFWMFFVLSICLYRASKNPFIAVLLSVIYAVSDEYHQTFVFERSASIKDLFNDTLAAFFAAILIWRLYPKLPKILKSWLSA</sequence>
<keyword evidence="1" id="KW-0812">Transmembrane</keyword>
<keyword evidence="1" id="KW-1133">Transmembrane helix</keyword>
<keyword evidence="1" id="KW-0472">Membrane</keyword>
<evidence type="ECO:0000259" key="2">
    <source>
        <dbReference type="Pfam" id="PF04892"/>
    </source>
</evidence>
<proteinExistence type="predicted"/>
<evidence type="ECO:0000256" key="1">
    <source>
        <dbReference type="SAM" id="Phobius"/>
    </source>
</evidence>
<protein>
    <recommendedName>
        <fullName evidence="2">VanZ-like domain-containing protein</fullName>
    </recommendedName>
</protein>
<feature type="transmembrane region" description="Helical" evidence="1">
    <location>
        <begin position="40"/>
        <end position="57"/>
    </location>
</feature>
<accession>A0A1F4UUZ5</accession>
<dbReference type="Pfam" id="PF04892">
    <property type="entry name" value="VanZ"/>
    <property type="match status" value="1"/>
</dbReference>
<name>A0A1F4UUZ5_UNCKA</name>
<gene>
    <name evidence="3" type="ORF">A3A69_00390</name>
</gene>
<organism evidence="3 4">
    <name type="scientific">candidate division WWE3 bacterium RIFCSPLOWO2_01_FULL_37_15</name>
    <dbReference type="NCBI Taxonomy" id="1802622"/>
    <lineage>
        <taxon>Bacteria</taxon>
        <taxon>Katanobacteria</taxon>
    </lineage>
</organism>
<reference evidence="3 4" key="1">
    <citation type="journal article" date="2016" name="Nat. Commun.">
        <title>Thousands of microbial genomes shed light on interconnected biogeochemical processes in an aquifer system.</title>
        <authorList>
            <person name="Anantharaman K."/>
            <person name="Brown C.T."/>
            <person name="Hug L.A."/>
            <person name="Sharon I."/>
            <person name="Castelle C.J."/>
            <person name="Probst A.J."/>
            <person name="Thomas B.C."/>
            <person name="Singh A."/>
            <person name="Wilkins M.J."/>
            <person name="Karaoz U."/>
            <person name="Brodie E.L."/>
            <person name="Williams K.H."/>
            <person name="Hubbard S.S."/>
            <person name="Banfield J.F."/>
        </authorList>
    </citation>
    <scope>NUCLEOTIDE SEQUENCE [LARGE SCALE GENOMIC DNA]</scope>
</reference>
<dbReference type="NCBIfam" id="NF037970">
    <property type="entry name" value="vanZ_1"/>
    <property type="match status" value="1"/>
</dbReference>
<dbReference type="InterPro" id="IPR006976">
    <property type="entry name" value="VanZ-like"/>
</dbReference>